<keyword evidence="2 7" id="KW-0808">Transferase</keyword>
<dbReference type="SUPFAM" id="SSF55931">
    <property type="entry name" value="Glutamine synthetase/guanido kinase"/>
    <property type="match status" value="1"/>
</dbReference>
<feature type="binding site" evidence="7">
    <location>
        <begin position="308"/>
        <end position="312"/>
    </location>
    <ligand>
        <name>ATP</name>
        <dbReference type="ChEBI" id="CHEBI:30616"/>
    </ligand>
</feature>
<protein>
    <submittedName>
        <fullName evidence="10">Creatine kinase S-type</fullName>
    </submittedName>
</protein>
<proteinExistence type="inferred from homology"/>
<feature type="domain" description="Phosphagen kinase C-terminal" evidence="9">
    <location>
        <begin position="153"/>
        <end position="383"/>
    </location>
</feature>
<feature type="domain" description="Phosphagen kinase N-terminal" evidence="8">
    <location>
        <begin position="42"/>
        <end position="128"/>
    </location>
</feature>
<evidence type="ECO:0000256" key="2">
    <source>
        <dbReference type="ARBA" id="ARBA00022679"/>
    </source>
</evidence>
<dbReference type="InterPro" id="IPR014746">
    <property type="entry name" value="Gln_synth/guanido_kin_cat_dom"/>
</dbReference>
<keyword evidence="4 7" id="KW-0418">Kinase</keyword>
<evidence type="ECO:0000256" key="6">
    <source>
        <dbReference type="PROSITE-ProRule" id="PRU00842"/>
    </source>
</evidence>
<keyword evidence="5 7" id="KW-0067">ATP-binding</keyword>
<evidence type="ECO:0000259" key="8">
    <source>
        <dbReference type="PROSITE" id="PS51509"/>
    </source>
</evidence>
<dbReference type="GO" id="GO:0004111">
    <property type="term" value="F:creatine kinase activity"/>
    <property type="evidence" value="ECO:0007669"/>
    <property type="project" value="InterPro"/>
</dbReference>
<evidence type="ECO:0000256" key="3">
    <source>
        <dbReference type="ARBA" id="ARBA00022741"/>
    </source>
</evidence>
<keyword evidence="11" id="KW-1185">Reference proteome</keyword>
<evidence type="ECO:0000313" key="11">
    <source>
        <dbReference type="Proteomes" id="UP001249851"/>
    </source>
</evidence>
<organism evidence="10 11">
    <name type="scientific">Acropora cervicornis</name>
    <name type="common">Staghorn coral</name>
    <dbReference type="NCBI Taxonomy" id="6130"/>
    <lineage>
        <taxon>Eukaryota</taxon>
        <taxon>Metazoa</taxon>
        <taxon>Cnidaria</taxon>
        <taxon>Anthozoa</taxon>
        <taxon>Hexacorallia</taxon>
        <taxon>Scleractinia</taxon>
        <taxon>Astrocoeniina</taxon>
        <taxon>Acroporidae</taxon>
        <taxon>Acropora</taxon>
    </lineage>
</organism>
<keyword evidence="3 7" id="KW-0547">Nucleotide-binding</keyword>
<dbReference type="GO" id="GO:0005524">
    <property type="term" value="F:ATP binding"/>
    <property type="evidence" value="ECO:0007669"/>
    <property type="project" value="UniProtKB-UniRule"/>
</dbReference>
<dbReference type="FunFam" id="1.10.135.10:FF:000005">
    <property type="entry name" value="Glycocyamine kinase beta chain"/>
    <property type="match status" value="1"/>
</dbReference>
<dbReference type="PANTHER" id="PTHR11547">
    <property type="entry name" value="ARGININE OR CREATINE KINASE"/>
    <property type="match status" value="1"/>
</dbReference>
<comment type="caution">
    <text evidence="7">Lacks conserved residue(s) required for the propagation of feature annotation.</text>
</comment>
<dbReference type="PROSITE" id="PS51510">
    <property type="entry name" value="PHOSPHAGEN_KINASE_C"/>
    <property type="match status" value="1"/>
</dbReference>
<accession>A0AAD9QJ01</accession>
<evidence type="ECO:0000256" key="7">
    <source>
        <dbReference type="PROSITE-ProRule" id="PRU00843"/>
    </source>
</evidence>
<dbReference type="InterPro" id="IPR022413">
    <property type="entry name" value="ATP-guanido_PTrfase_N"/>
</dbReference>
<dbReference type="Pfam" id="PF00217">
    <property type="entry name" value="ATP-gua_Ptrans"/>
    <property type="match status" value="1"/>
</dbReference>
<dbReference type="Gene3D" id="1.10.135.10">
    <property type="entry name" value="ATP:guanido phosphotransferase, N-terminal domain"/>
    <property type="match status" value="1"/>
</dbReference>
<dbReference type="PANTHER" id="PTHR11547:SF57">
    <property type="entry name" value="PHOSPHAGEN KINASE C-TERMINAL DOMAIN-CONTAINING PROTEIN"/>
    <property type="match status" value="1"/>
</dbReference>
<comment type="caution">
    <text evidence="10">The sequence shown here is derived from an EMBL/GenBank/DDBJ whole genome shotgun (WGS) entry which is preliminary data.</text>
</comment>
<dbReference type="PROSITE" id="PS51509">
    <property type="entry name" value="PHOSPHAGEN_KINASE_N"/>
    <property type="match status" value="1"/>
</dbReference>
<dbReference type="GO" id="GO:0005739">
    <property type="term" value="C:mitochondrion"/>
    <property type="evidence" value="ECO:0007669"/>
    <property type="project" value="TreeGrafter"/>
</dbReference>
<evidence type="ECO:0000256" key="5">
    <source>
        <dbReference type="ARBA" id="ARBA00022840"/>
    </source>
</evidence>
<dbReference type="InterPro" id="IPR022414">
    <property type="entry name" value="ATP-guanido_PTrfase_cat"/>
</dbReference>
<comment type="similarity">
    <text evidence="1 6">Belongs to the ATP:guanido phosphotransferase family.</text>
</comment>
<dbReference type="InterPro" id="IPR036802">
    <property type="entry name" value="ATP-guanido_PTrfase_N_sf"/>
</dbReference>
<reference evidence="10" key="2">
    <citation type="journal article" date="2023" name="Science">
        <title>Genomic signatures of disease resistance in endangered staghorn corals.</title>
        <authorList>
            <person name="Vollmer S.V."/>
            <person name="Selwyn J.D."/>
            <person name="Despard B.A."/>
            <person name="Roesel C.L."/>
        </authorList>
    </citation>
    <scope>NUCLEOTIDE SEQUENCE</scope>
    <source>
        <strain evidence="10">K2</strain>
    </source>
</reference>
<reference evidence="10" key="1">
    <citation type="journal article" date="2023" name="G3 (Bethesda)">
        <title>Whole genome assembly and annotation of the endangered Caribbean coral Acropora cervicornis.</title>
        <authorList>
            <person name="Selwyn J.D."/>
            <person name="Vollmer S.V."/>
        </authorList>
    </citation>
    <scope>NUCLEOTIDE SEQUENCE</scope>
    <source>
        <strain evidence="10">K2</strain>
    </source>
</reference>
<evidence type="ECO:0000256" key="4">
    <source>
        <dbReference type="ARBA" id="ARBA00022777"/>
    </source>
</evidence>
<feature type="binding site" evidence="7">
    <location>
        <begin position="156"/>
        <end position="160"/>
    </location>
    <ligand>
        <name>ATP</name>
        <dbReference type="ChEBI" id="CHEBI:30616"/>
    </ligand>
</feature>
<gene>
    <name evidence="10" type="ORF">P5673_014975</name>
</gene>
<dbReference type="InterPro" id="IPR000749">
    <property type="entry name" value="ATP-guanido_PTrfase"/>
</dbReference>
<name>A0AAD9QJ01_ACRCE</name>
<dbReference type="Pfam" id="PF02807">
    <property type="entry name" value="ATP-gua_PtransN"/>
    <property type="match status" value="1"/>
</dbReference>
<sequence>MYYIPDSRFLRVVALGCGAYVARAAFVKYFMKPWNREKCGYERPPPHGNFPDLRLHNSFMANHLTPDLYESLRCQTTSNGFTLDKAIQVGVDYPGMPWQQTSGIVAGDRESYEVFAPLFDEIIKECHGHSRKDFHSRDLDSRKICDGELSSDHVSSVRIQTRRSIEGYSLPASCSRGERRNLESLVREFHGKYKSLSEFPDPSLGSLNVASYPTSALITCSGRARDWPESRGIFRNKDNTFVVFVNEDDHLQFRCFHKGGNVQAAFDKLIRGIAAFERELKKSGEEFMWDDHLGYIVSDPIHLGTALDVRVRVKLHYLASDPRLRWILTSYKLEKRRAGLSEGELLSGVMFIHSCKTLGFSEVQSVQRLCDGVNRLIELERMLERGEDIEDVLPTPLIPRKQLEFNV</sequence>
<feature type="binding site" evidence="7">
    <location>
        <begin position="336"/>
        <end position="341"/>
    </location>
    <ligand>
        <name>ATP</name>
        <dbReference type="ChEBI" id="CHEBI:30616"/>
    </ligand>
</feature>
<dbReference type="AlphaFoldDB" id="A0AAD9QJ01"/>
<dbReference type="EMBL" id="JARQWQ010000030">
    <property type="protein sequence ID" value="KAK2562199.1"/>
    <property type="molecule type" value="Genomic_DNA"/>
</dbReference>
<evidence type="ECO:0000256" key="1">
    <source>
        <dbReference type="ARBA" id="ARBA00006798"/>
    </source>
</evidence>
<dbReference type="Gene3D" id="3.30.590.10">
    <property type="entry name" value="Glutamine synthetase/guanido kinase, catalytic domain"/>
    <property type="match status" value="1"/>
</dbReference>
<dbReference type="GO" id="GO:0046314">
    <property type="term" value="P:phosphocreatine biosynthetic process"/>
    <property type="evidence" value="ECO:0007669"/>
    <property type="project" value="InterPro"/>
</dbReference>
<evidence type="ECO:0000259" key="9">
    <source>
        <dbReference type="PROSITE" id="PS51510"/>
    </source>
</evidence>
<dbReference type="Proteomes" id="UP001249851">
    <property type="component" value="Unassembled WGS sequence"/>
</dbReference>
<dbReference type="SUPFAM" id="SSF48034">
    <property type="entry name" value="Guanido kinase N-terminal domain"/>
    <property type="match status" value="1"/>
</dbReference>
<evidence type="ECO:0000313" key="10">
    <source>
        <dbReference type="EMBL" id="KAK2562199.1"/>
    </source>
</evidence>